<dbReference type="GO" id="GO:0005524">
    <property type="term" value="F:ATP binding"/>
    <property type="evidence" value="ECO:0007669"/>
    <property type="project" value="UniProtKB-KW"/>
</dbReference>
<organism evidence="14 15">
    <name type="scientific">Pseudomicrostroma glucosiphilum</name>
    <dbReference type="NCBI Taxonomy" id="1684307"/>
    <lineage>
        <taxon>Eukaryota</taxon>
        <taxon>Fungi</taxon>
        <taxon>Dikarya</taxon>
        <taxon>Basidiomycota</taxon>
        <taxon>Ustilaginomycotina</taxon>
        <taxon>Exobasidiomycetes</taxon>
        <taxon>Microstromatales</taxon>
        <taxon>Microstromatales incertae sedis</taxon>
        <taxon>Pseudomicrostroma</taxon>
    </lineage>
</organism>
<dbReference type="SUPFAM" id="SSF52374">
    <property type="entry name" value="Nucleotidylyl transferase"/>
    <property type="match status" value="1"/>
</dbReference>
<evidence type="ECO:0000313" key="15">
    <source>
        <dbReference type="Proteomes" id="UP000245942"/>
    </source>
</evidence>
<protein>
    <recommendedName>
        <fullName evidence="2">isoleucine--tRNA ligase</fullName>
        <ecNumber evidence="2">6.1.1.5</ecNumber>
    </recommendedName>
    <alternativeName>
        <fullName evidence="8">Isoleucyl-tRNA synthetase</fullName>
    </alternativeName>
</protein>
<keyword evidence="4 9" id="KW-0547">Nucleotide-binding</keyword>
<evidence type="ECO:0000256" key="3">
    <source>
        <dbReference type="ARBA" id="ARBA00022598"/>
    </source>
</evidence>
<dbReference type="AlphaFoldDB" id="A0A316U421"/>
<dbReference type="Gene3D" id="1.10.10.830">
    <property type="entry name" value="Ile-tRNA synthetase CP2 domain-like"/>
    <property type="match status" value="1"/>
</dbReference>
<dbReference type="OrthoDB" id="10264412at2759"/>
<keyword evidence="10" id="KW-0175">Coiled coil</keyword>
<dbReference type="InterPro" id="IPR009080">
    <property type="entry name" value="tRNAsynth_Ia_anticodon-bd"/>
</dbReference>
<feature type="coiled-coil region" evidence="10">
    <location>
        <begin position="750"/>
        <end position="777"/>
    </location>
</feature>
<name>A0A316U421_9BASI</name>
<dbReference type="InterPro" id="IPR002301">
    <property type="entry name" value="Ile-tRNA-ligase"/>
</dbReference>
<dbReference type="PANTHER" id="PTHR42765:SF1">
    <property type="entry name" value="ISOLEUCINE--TRNA LIGASE, MITOCHONDRIAL"/>
    <property type="match status" value="1"/>
</dbReference>
<sequence>MMASTCLKNASVTSHRLTSGHPRFISITLGQAVKLLHSSSRTRFHDKNAHQKTLNLPSTPFDIRANADKREPLFRRRTTEALYKWQKEEHKGKPSWYFHDGPPYANGSLHMGHLMNKVLKDIVNRYHLLRGKRVFFTPGWDTHGLPIELKVTGSPEMRGRSAFNTEPQLIRKLARTYAGKEIERQKAEFKELALLADWSDDTYQTYDSEYEMKQLEVIAELANKGLIYHALKPVHFSPQTRTALADAELEYRDNHMSRSVFVPFGLQAGPTLKSKLTYKSDLDRVAEGKAVDFEAVIWTTTPWSLPGNMALAVNPEMKYCIVQPKEGTPAFRQRKFIVALDRVSYLSRRKLGLDGPGGSQRPTVGELEVTSIFDGADLLDSTYIHPFHLRTSPPRPILPADYVTAESGTGLVHTAPAHGMEDYQLCLRHGLIGDASAPELLSPISDSGRFTDQLTEIQPDAKSLVGSKALGEGSVLLVHWLEERGYLLCELPLQHRYAYDWRSKTPVMMRATPQWFIDVSSLKEKAQEALENVNFVPPSSRARLEKTISARNEWCISRQRVWGVPIPVVYDKDTGKPLLTAENVKHIISILREKGTDYWWEGQPEEFVAPQYRGADKQWRVGTDTIDVWFDSGVSWAAAHASPAAVGEGNERIADLVVEGTDQHRGWFQSSLLTKLAFSAEGEAPQAPYKTIATHGYVLNRRHEKMSKSLGNFIDPMVLLKGGAKKSEPAWGADTLRLWVAKSYAWESDVNISQLQAKHANEDLRKLRNTARFMLANLPSRDQTPSLKDAAVQKGLTLLDRFILAELHGLDVSCRAAYEELNYAGVVRRLSEFMNTTLSTLYFSIIKDNLYANNVDDPKRQAAVAVCDQILRTTVSILAPVVPHLAEEIWYYRGDAVRDPPAEVDLSAPREQSFFESGWQQVGEKWDDPDAVRDWRKMQKLRNELLSLIEEARQDKLCKSGVELEVFLSLPAEEGQRTDQASQELMKLCKEYEVDLPDFLGAAHVHLTTSPPAIRLDEAGKKIWYLTRSLHSSSTVAPAPVPAAEHSASLDEFEALVEGATSHSDSDASQDAQVIAPAQIQLTIRPAPGARCPRCWIHRAPSPILACDRCLGVMHKKEVAFANNATYLAQAGGGRQKEGDAEGEAVLGSMEEREQEQK</sequence>
<proteinExistence type="inferred from homology"/>
<dbReference type="Gene3D" id="1.10.730.20">
    <property type="match status" value="1"/>
</dbReference>
<dbReference type="EC" id="6.1.1.5" evidence="2"/>
<evidence type="ECO:0000256" key="5">
    <source>
        <dbReference type="ARBA" id="ARBA00022840"/>
    </source>
</evidence>
<dbReference type="GO" id="GO:0006428">
    <property type="term" value="P:isoleucyl-tRNA aminoacylation"/>
    <property type="evidence" value="ECO:0007669"/>
    <property type="project" value="InterPro"/>
</dbReference>
<dbReference type="CDD" id="cd07960">
    <property type="entry name" value="Anticodon_Ia_Ile_BEm"/>
    <property type="match status" value="1"/>
</dbReference>
<dbReference type="GO" id="GO:0002161">
    <property type="term" value="F:aminoacyl-tRNA deacylase activity"/>
    <property type="evidence" value="ECO:0007669"/>
    <property type="project" value="InterPro"/>
</dbReference>
<evidence type="ECO:0000256" key="2">
    <source>
        <dbReference type="ARBA" id="ARBA00013165"/>
    </source>
</evidence>
<dbReference type="Proteomes" id="UP000245942">
    <property type="component" value="Unassembled WGS sequence"/>
</dbReference>
<feature type="domain" description="Methionyl/Valyl/Leucyl/Isoleucyl-tRNA synthetase anticodon-binding" evidence="13">
    <location>
        <begin position="800"/>
        <end position="967"/>
    </location>
</feature>
<evidence type="ECO:0000256" key="11">
    <source>
        <dbReference type="SAM" id="MobiDB-lite"/>
    </source>
</evidence>
<dbReference type="GO" id="GO:0005739">
    <property type="term" value="C:mitochondrion"/>
    <property type="evidence" value="ECO:0007669"/>
    <property type="project" value="TreeGrafter"/>
</dbReference>
<gene>
    <name evidence="14" type="ORF">BCV69DRAFT_283561</name>
</gene>
<dbReference type="Gene3D" id="3.40.50.620">
    <property type="entry name" value="HUPs"/>
    <property type="match status" value="2"/>
</dbReference>
<dbReference type="InterPro" id="IPR001412">
    <property type="entry name" value="aa-tRNA-synth_I_CS"/>
</dbReference>
<dbReference type="RefSeq" id="XP_025347196.1">
    <property type="nucleotide sequence ID" value="XM_025492759.1"/>
</dbReference>
<evidence type="ECO:0000259" key="13">
    <source>
        <dbReference type="Pfam" id="PF08264"/>
    </source>
</evidence>
<dbReference type="EMBL" id="KZ819329">
    <property type="protein sequence ID" value="PWN20036.1"/>
    <property type="molecule type" value="Genomic_DNA"/>
</dbReference>
<keyword evidence="5 9" id="KW-0067">ATP-binding</keyword>
<keyword evidence="3 9" id="KW-0436">Ligase</keyword>
<dbReference type="PRINTS" id="PR00984">
    <property type="entry name" value="TRNASYNTHILE"/>
</dbReference>
<dbReference type="InterPro" id="IPR009008">
    <property type="entry name" value="Val/Leu/Ile-tRNA-synth_edit"/>
</dbReference>
<comment type="similarity">
    <text evidence="1 9">Belongs to the class-I aminoacyl-tRNA synthetase family.</text>
</comment>
<evidence type="ECO:0000256" key="9">
    <source>
        <dbReference type="RuleBase" id="RU363035"/>
    </source>
</evidence>
<feature type="region of interest" description="Disordered" evidence="11">
    <location>
        <begin position="1132"/>
        <end position="1158"/>
    </location>
</feature>
<dbReference type="GO" id="GO:0004822">
    <property type="term" value="F:isoleucine-tRNA ligase activity"/>
    <property type="evidence" value="ECO:0007669"/>
    <property type="project" value="UniProtKB-EC"/>
</dbReference>
<feature type="domain" description="Aminoacyl-tRNA synthetase class Ia" evidence="12">
    <location>
        <begin position="79"/>
        <end position="752"/>
    </location>
</feature>
<accession>A0A316U421</accession>
<reference evidence="14 15" key="1">
    <citation type="journal article" date="2018" name="Mol. Biol. Evol.">
        <title>Broad Genomic Sampling Reveals a Smut Pathogenic Ancestry of the Fungal Clade Ustilaginomycotina.</title>
        <authorList>
            <person name="Kijpornyongpan T."/>
            <person name="Mondo S.J."/>
            <person name="Barry K."/>
            <person name="Sandor L."/>
            <person name="Lee J."/>
            <person name="Lipzen A."/>
            <person name="Pangilinan J."/>
            <person name="LaButti K."/>
            <person name="Hainaut M."/>
            <person name="Henrissat B."/>
            <person name="Grigoriev I.V."/>
            <person name="Spatafora J.W."/>
            <person name="Aime M.C."/>
        </authorList>
    </citation>
    <scope>NUCLEOTIDE SEQUENCE [LARGE SCALE GENOMIC DNA]</scope>
    <source>
        <strain evidence="14 15">MCA 4718</strain>
    </source>
</reference>
<dbReference type="NCBIfam" id="TIGR00392">
    <property type="entry name" value="ileS"/>
    <property type="match status" value="1"/>
</dbReference>
<dbReference type="InterPro" id="IPR033708">
    <property type="entry name" value="Anticodon_Ile_BEm"/>
</dbReference>
<dbReference type="GO" id="GO:0000049">
    <property type="term" value="F:tRNA binding"/>
    <property type="evidence" value="ECO:0007669"/>
    <property type="project" value="InterPro"/>
</dbReference>
<evidence type="ECO:0000256" key="7">
    <source>
        <dbReference type="ARBA" id="ARBA00023146"/>
    </source>
</evidence>
<keyword evidence="15" id="KW-1185">Reference proteome</keyword>
<keyword evidence="7 9" id="KW-0030">Aminoacyl-tRNA synthetase</keyword>
<dbReference type="Pfam" id="PF08264">
    <property type="entry name" value="Anticodon_1"/>
    <property type="match status" value="1"/>
</dbReference>
<dbReference type="SUPFAM" id="SSF47323">
    <property type="entry name" value="Anticodon-binding domain of a subclass of class I aminoacyl-tRNA synthetases"/>
    <property type="match status" value="1"/>
</dbReference>
<dbReference type="Gene3D" id="3.90.740.10">
    <property type="entry name" value="Valyl/Leucyl/Isoleucyl-tRNA synthetase, editing domain"/>
    <property type="match status" value="1"/>
</dbReference>
<dbReference type="PROSITE" id="PS00178">
    <property type="entry name" value="AA_TRNA_LIGASE_I"/>
    <property type="match status" value="1"/>
</dbReference>
<dbReference type="SUPFAM" id="SSF50677">
    <property type="entry name" value="ValRS/IleRS/LeuRS editing domain"/>
    <property type="match status" value="1"/>
</dbReference>
<evidence type="ECO:0000256" key="1">
    <source>
        <dbReference type="ARBA" id="ARBA00005594"/>
    </source>
</evidence>
<keyword evidence="6 9" id="KW-0648">Protein biosynthesis</keyword>
<evidence type="ECO:0000259" key="12">
    <source>
        <dbReference type="Pfam" id="PF00133"/>
    </source>
</evidence>
<evidence type="ECO:0000313" key="14">
    <source>
        <dbReference type="EMBL" id="PWN20036.1"/>
    </source>
</evidence>
<dbReference type="InterPro" id="IPR014729">
    <property type="entry name" value="Rossmann-like_a/b/a_fold"/>
</dbReference>
<evidence type="ECO:0000256" key="6">
    <source>
        <dbReference type="ARBA" id="ARBA00022917"/>
    </source>
</evidence>
<dbReference type="GeneID" id="37014493"/>
<evidence type="ECO:0000256" key="4">
    <source>
        <dbReference type="ARBA" id="ARBA00022741"/>
    </source>
</evidence>
<dbReference type="PANTHER" id="PTHR42765">
    <property type="entry name" value="SOLEUCYL-TRNA SYNTHETASE"/>
    <property type="match status" value="1"/>
</dbReference>
<evidence type="ECO:0000256" key="8">
    <source>
        <dbReference type="ARBA" id="ARBA00032665"/>
    </source>
</evidence>
<dbReference type="GO" id="GO:0032543">
    <property type="term" value="P:mitochondrial translation"/>
    <property type="evidence" value="ECO:0007669"/>
    <property type="project" value="TreeGrafter"/>
</dbReference>
<dbReference type="STRING" id="1684307.A0A316U421"/>
<dbReference type="InterPro" id="IPR013155">
    <property type="entry name" value="M/V/L/I-tRNA-synth_anticd-bd"/>
</dbReference>
<evidence type="ECO:0000256" key="10">
    <source>
        <dbReference type="SAM" id="Coils"/>
    </source>
</evidence>
<dbReference type="InterPro" id="IPR050081">
    <property type="entry name" value="Ile-tRNA_ligase"/>
</dbReference>
<dbReference type="InterPro" id="IPR002300">
    <property type="entry name" value="aa-tRNA-synth_Ia"/>
</dbReference>
<dbReference type="Pfam" id="PF00133">
    <property type="entry name" value="tRNA-synt_1"/>
    <property type="match status" value="1"/>
</dbReference>